<keyword evidence="1" id="KW-0812">Transmembrane</keyword>
<keyword evidence="3" id="KW-1185">Reference proteome</keyword>
<dbReference type="AlphaFoldDB" id="A0AAV9DXK4"/>
<protein>
    <recommendedName>
        <fullName evidence="4">Pentatricopeptide repeat-containing protein</fullName>
    </recommendedName>
</protein>
<dbReference type="Proteomes" id="UP001180020">
    <property type="component" value="Unassembled WGS sequence"/>
</dbReference>
<reference evidence="2" key="2">
    <citation type="submission" date="2023-06" db="EMBL/GenBank/DDBJ databases">
        <authorList>
            <person name="Ma L."/>
            <person name="Liu K.-W."/>
            <person name="Li Z."/>
            <person name="Hsiao Y.-Y."/>
            <person name="Qi Y."/>
            <person name="Fu T."/>
            <person name="Tang G."/>
            <person name="Zhang D."/>
            <person name="Sun W.-H."/>
            <person name="Liu D.-K."/>
            <person name="Li Y."/>
            <person name="Chen G.-Z."/>
            <person name="Liu X.-D."/>
            <person name="Liao X.-Y."/>
            <person name="Jiang Y.-T."/>
            <person name="Yu X."/>
            <person name="Hao Y."/>
            <person name="Huang J."/>
            <person name="Zhao X.-W."/>
            <person name="Ke S."/>
            <person name="Chen Y.-Y."/>
            <person name="Wu W.-L."/>
            <person name="Hsu J.-L."/>
            <person name="Lin Y.-F."/>
            <person name="Huang M.-D."/>
            <person name="Li C.-Y."/>
            <person name="Huang L."/>
            <person name="Wang Z.-W."/>
            <person name="Zhao X."/>
            <person name="Zhong W.-Y."/>
            <person name="Peng D.-H."/>
            <person name="Ahmad S."/>
            <person name="Lan S."/>
            <person name="Zhang J.-S."/>
            <person name="Tsai W.-C."/>
            <person name="Van De Peer Y."/>
            <person name="Liu Z.-J."/>
        </authorList>
    </citation>
    <scope>NUCLEOTIDE SEQUENCE</scope>
    <source>
        <strain evidence="2">CP</strain>
        <tissue evidence="2">Leaves</tissue>
    </source>
</reference>
<comment type="caution">
    <text evidence="2">The sequence shown here is derived from an EMBL/GenBank/DDBJ whole genome shotgun (WGS) entry which is preliminary data.</text>
</comment>
<evidence type="ECO:0000256" key="1">
    <source>
        <dbReference type="SAM" id="Phobius"/>
    </source>
</evidence>
<gene>
    <name evidence="2" type="ORF">QJS10_CPA10g01665</name>
</gene>
<keyword evidence="1" id="KW-0472">Membrane</keyword>
<keyword evidence="1" id="KW-1133">Transmembrane helix</keyword>
<evidence type="ECO:0008006" key="4">
    <source>
        <dbReference type="Google" id="ProtNLM"/>
    </source>
</evidence>
<reference evidence="2" key="1">
    <citation type="journal article" date="2023" name="Nat. Commun.">
        <title>Diploid and tetraploid genomes of Acorus and the evolution of monocots.</title>
        <authorList>
            <person name="Ma L."/>
            <person name="Liu K.W."/>
            <person name="Li Z."/>
            <person name="Hsiao Y.Y."/>
            <person name="Qi Y."/>
            <person name="Fu T."/>
            <person name="Tang G.D."/>
            <person name="Zhang D."/>
            <person name="Sun W.H."/>
            <person name="Liu D.K."/>
            <person name="Li Y."/>
            <person name="Chen G.Z."/>
            <person name="Liu X.D."/>
            <person name="Liao X.Y."/>
            <person name="Jiang Y.T."/>
            <person name="Yu X."/>
            <person name="Hao Y."/>
            <person name="Huang J."/>
            <person name="Zhao X.W."/>
            <person name="Ke S."/>
            <person name="Chen Y.Y."/>
            <person name="Wu W.L."/>
            <person name="Hsu J.L."/>
            <person name="Lin Y.F."/>
            <person name="Huang M.D."/>
            <person name="Li C.Y."/>
            <person name="Huang L."/>
            <person name="Wang Z.W."/>
            <person name="Zhao X."/>
            <person name="Zhong W.Y."/>
            <person name="Peng D.H."/>
            <person name="Ahmad S."/>
            <person name="Lan S."/>
            <person name="Zhang J.S."/>
            <person name="Tsai W.C."/>
            <person name="Van de Peer Y."/>
            <person name="Liu Z.J."/>
        </authorList>
    </citation>
    <scope>NUCLEOTIDE SEQUENCE</scope>
    <source>
        <strain evidence="2">CP</strain>
    </source>
</reference>
<feature type="transmembrane region" description="Helical" evidence="1">
    <location>
        <begin position="47"/>
        <end position="69"/>
    </location>
</feature>
<name>A0AAV9DXK4_ACOCL</name>
<organism evidence="2 3">
    <name type="scientific">Acorus calamus</name>
    <name type="common">Sweet flag</name>
    <dbReference type="NCBI Taxonomy" id="4465"/>
    <lineage>
        <taxon>Eukaryota</taxon>
        <taxon>Viridiplantae</taxon>
        <taxon>Streptophyta</taxon>
        <taxon>Embryophyta</taxon>
        <taxon>Tracheophyta</taxon>
        <taxon>Spermatophyta</taxon>
        <taxon>Magnoliopsida</taxon>
        <taxon>Liliopsida</taxon>
        <taxon>Acoraceae</taxon>
        <taxon>Acorus</taxon>
    </lineage>
</organism>
<evidence type="ECO:0000313" key="2">
    <source>
        <dbReference type="EMBL" id="KAK1305777.1"/>
    </source>
</evidence>
<proteinExistence type="predicted"/>
<sequence>MGEAEEARRLFHHMLQNKIVPDKSIYTASVSSKDCVEKRKQMMRLMFLMIVRLEFGLALSVLNMLILSLCEAASKTLCDLPPDVGNSASHVILLKSLADAGDINTDWIRENSDWKFEAILTVPLYLS</sequence>
<accession>A0AAV9DXK4</accession>
<evidence type="ECO:0000313" key="3">
    <source>
        <dbReference type="Proteomes" id="UP001180020"/>
    </source>
</evidence>
<dbReference type="EMBL" id="JAUJYO010000010">
    <property type="protein sequence ID" value="KAK1305777.1"/>
    <property type="molecule type" value="Genomic_DNA"/>
</dbReference>